<dbReference type="CDD" id="cd07197">
    <property type="entry name" value="nitrilase"/>
    <property type="match status" value="1"/>
</dbReference>
<keyword evidence="2" id="KW-0449">Lipoprotein</keyword>
<protein>
    <submittedName>
        <fullName evidence="2">Nitrilase/cyanide hydratase and apolipoprotein N-acyltransferase</fullName>
    </submittedName>
</protein>
<sequence>MSLFKGKATNIAVIQYRIMQDDMEDNLQKVATLITAAKSKGANFICLPANFATGINFPSLRQNSQSLHDIQSFLSKQALEHEIQICAGVLEWNGGDIYDSAILIGSDGQLLAKYRRASLWEDERDFISQGKACDVIDTPLGRIGLLVSYDIRFPESSRHYFQQEVDILVCVANLFTRYSFPVETLCRARAADNGCCVVFASGLGNNRLAMMDYMGRSMIVDGLCEAISDDNRCDILAQAGQEESTITAIWYPRQQRKVRLKQPYLHDYIRMSSIKHGEG</sequence>
<dbReference type="Gene3D" id="3.60.110.10">
    <property type="entry name" value="Carbon-nitrogen hydrolase"/>
    <property type="match status" value="1"/>
</dbReference>
<evidence type="ECO:0000259" key="1">
    <source>
        <dbReference type="PROSITE" id="PS50263"/>
    </source>
</evidence>
<name>B1KQQ0_SHEWM</name>
<dbReference type="InterPro" id="IPR036526">
    <property type="entry name" value="C-N_Hydrolase_sf"/>
</dbReference>
<dbReference type="HOGENOM" id="CLU_030130_3_8_6"/>
<reference evidence="2 3" key="1">
    <citation type="submission" date="2008-02" db="EMBL/GenBank/DDBJ databases">
        <title>Complete sequence of Shewanella woodyi ATCC 51908.</title>
        <authorList>
            <consortium name="US DOE Joint Genome Institute"/>
            <person name="Copeland A."/>
            <person name="Lucas S."/>
            <person name="Lapidus A."/>
            <person name="Glavina del Rio T."/>
            <person name="Dalin E."/>
            <person name="Tice H."/>
            <person name="Bruce D."/>
            <person name="Goodwin L."/>
            <person name="Pitluck S."/>
            <person name="Sims D."/>
            <person name="Brettin T."/>
            <person name="Detter J.C."/>
            <person name="Han C."/>
            <person name="Kuske C.R."/>
            <person name="Schmutz J."/>
            <person name="Larimer F."/>
            <person name="Land M."/>
            <person name="Hauser L."/>
            <person name="Kyrpides N."/>
            <person name="Lykidis A."/>
            <person name="Zhao J.-S."/>
            <person name="Richardson P."/>
        </authorList>
    </citation>
    <scope>NUCLEOTIDE SEQUENCE [LARGE SCALE GENOMIC DNA]</scope>
    <source>
        <strain evidence="3">ATCC 51908 / MS32</strain>
    </source>
</reference>
<keyword evidence="2" id="KW-0808">Transferase</keyword>
<dbReference type="PANTHER" id="PTHR23088:SF27">
    <property type="entry name" value="DEAMINATED GLUTATHIONE AMIDASE"/>
    <property type="match status" value="1"/>
</dbReference>
<feature type="domain" description="CN hydrolase" evidence="1">
    <location>
        <begin position="9"/>
        <end position="252"/>
    </location>
</feature>
<keyword evidence="3" id="KW-1185">Reference proteome</keyword>
<dbReference type="STRING" id="392500.Swoo_2005"/>
<dbReference type="InterPro" id="IPR003010">
    <property type="entry name" value="C-N_Hydrolase"/>
</dbReference>
<evidence type="ECO:0000313" key="2">
    <source>
        <dbReference type="EMBL" id="ACA86289.1"/>
    </source>
</evidence>
<gene>
    <name evidence="2" type="ordered locus">Swoo_2005</name>
</gene>
<dbReference type="RefSeq" id="WP_012324635.1">
    <property type="nucleotide sequence ID" value="NC_010506.1"/>
</dbReference>
<dbReference type="EMBL" id="CP000961">
    <property type="protein sequence ID" value="ACA86289.1"/>
    <property type="molecule type" value="Genomic_DNA"/>
</dbReference>
<accession>B1KQQ0</accession>
<dbReference type="Proteomes" id="UP000002168">
    <property type="component" value="Chromosome"/>
</dbReference>
<dbReference type="PROSITE" id="PS50263">
    <property type="entry name" value="CN_HYDROLASE"/>
    <property type="match status" value="1"/>
</dbReference>
<dbReference type="AlphaFoldDB" id="B1KQQ0"/>
<dbReference type="PANTHER" id="PTHR23088">
    <property type="entry name" value="NITRILASE-RELATED"/>
    <property type="match status" value="1"/>
</dbReference>
<dbReference type="KEGG" id="swd:Swoo_2005"/>
<dbReference type="eggNOG" id="COG0388">
    <property type="taxonomic scope" value="Bacteria"/>
</dbReference>
<dbReference type="SUPFAM" id="SSF56317">
    <property type="entry name" value="Carbon-nitrogen hydrolase"/>
    <property type="match status" value="1"/>
</dbReference>
<evidence type="ECO:0000313" key="3">
    <source>
        <dbReference type="Proteomes" id="UP000002168"/>
    </source>
</evidence>
<proteinExistence type="predicted"/>
<dbReference type="GO" id="GO:0016746">
    <property type="term" value="F:acyltransferase activity"/>
    <property type="evidence" value="ECO:0007669"/>
    <property type="project" value="UniProtKB-KW"/>
</dbReference>
<organism evidence="2 3">
    <name type="scientific">Shewanella woodyi (strain ATCC 51908 / MS32)</name>
    <dbReference type="NCBI Taxonomy" id="392500"/>
    <lineage>
        <taxon>Bacteria</taxon>
        <taxon>Pseudomonadati</taxon>
        <taxon>Pseudomonadota</taxon>
        <taxon>Gammaproteobacteria</taxon>
        <taxon>Alteromonadales</taxon>
        <taxon>Shewanellaceae</taxon>
        <taxon>Shewanella</taxon>
    </lineage>
</organism>
<dbReference type="Pfam" id="PF00795">
    <property type="entry name" value="CN_hydrolase"/>
    <property type="match status" value="1"/>
</dbReference>
<keyword evidence="2" id="KW-0012">Acyltransferase</keyword>